<name>A0AAV7QFN0_PLEWA</name>
<evidence type="ECO:0000256" key="1">
    <source>
        <dbReference type="SAM" id="MobiDB-lite"/>
    </source>
</evidence>
<feature type="region of interest" description="Disordered" evidence="1">
    <location>
        <begin position="1"/>
        <end position="157"/>
    </location>
</feature>
<dbReference type="Proteomes" id="UP001066276">
    <property type="component" value="Chromosome 6"/>
</dbReference>
<protein>
    <submittedName>
        <fullName evidence="2">Uncharacterized protein</fullName>
    </submittedName>
</protein>
<dbReference type="AlphaFoldDB" id="A0AAV7QFN0"/>
<dbReference type="EMBL" id="JANPWB010000010">
    <property type="protein sequence ID" value="KAJ1137950.1"/>
    <property type="molecule type" value="Genomic_DNA"/>
</dbReference>
<keyword evidence="3" id="KW-1185">Reference proteome</keyword>
<feature type="compositionally biased region" description="Low complexity" evidence="1">
    <location>
        <begin position="73"/>
        <end position="85"/>
    </location>
</feature>
<organism evidence="2 3">
    <name type="scientific">Pleurodeles waltl</name>
    <name type="common">Iberian ribbed newt</name>
    <dbReference type="NCBI Taxonomy" id="8319"/>
    <lineage>
        <taxon>Eukaryota</taxon>
        <taxon>Metazoa</taxon>
        <taxon>Chordata</taxon>
        <taxon>Craniata</taxon>
        <taxon>Vertebrata</taxon>
        <taxon>Euteleostomi</taxon>
        <taxon>Amphibia</taxon>
        <taxon>Batrachia</taxon>
        <taxon>Caudata</taxon>
        <taxon>Salamandroidea</taxon>
        <taxon>Salamandridae</taxon>
        <taxon>Pleurodelinae</taxon>
        <taxon>Pleurodeles</taxon>
    </lineage>
</organism>
<reference evidence="2" key="1">
    <citation type="journal article" date="2022" name="bioRxiv">
        <title>Sequencing and chromosome-scale assembly of the giantPleurodeles waltlgenome.</title>
        <authorList>
            <person name="Brown T."/>
            <person name="Elewa A."/>
            <person name="Iarovenko S."/>
            <person name="Subramanian E."/>
            <person name="Araus A.J."/>
            <person name="Petzold A."/>
            <person name="Susuki M."/>
            <person name="Suzuki K.-i.T."/>
            <person name="Hayashi T."/>
            <person name="Toyoda A."/>
            <person name="Oliveira C."/>
            <person name="Osipova E."/>
            <person name="Leigh N.D."/>
            <person name="Simon A."/>
            <person name="Yun M.H."/>
        </authorList>
    </citation>
    <scope>NUCLEOTIDE SEQUENCE</scope>
    <source>
        <strain evidence="2">20211129_DDA</strain>
        <tissue evidence="2">Liver</tissue>
    </source>
</reference>
<evidence type="ECO:0000313" key="2">
    <source>
        <dbReference type="EMBL" id="KAJ1137950.1"/>
    </source>
</evidence>
<accession>A0AAV7QFN0</accession>
<gene>
    <name evidence="2" type="ORF">NDU88_004344</name>
</gene>
<comment type="caution">
    <text evidence="2">The sequence shown here is derived from an EMBL/GenBank/DDBJ whole genome shotgun (WGS) entry which is preliminary data.</text>
</comment>
<sequence>MGRLRQGKPQSAGSPSPSSPGTLPEEGCFLRGHPRDEACPAAITGCGRPPSPPPTPRQDLQVSVPIRVGQHNLPGAPAAGARLPGPRTPSRRAAKHCSPMVPGQPERAPEAQGSGQGKRSATDPGGSRVPPPPLGSPSGAFSARGPSRGLRRSATMAERVPPAQHLYLMGLPNEGALLHFLS</sequence>
<evidence type="ECO:0000313" key="3">
    <source>
        <dbReference type="Proteomes" id="UP001066276"/>
    </source>
</evidence>
<feature type="compositionally biased region" description="Low complexity" evidence="1">
    <location>
        <begin position="7"/>
        <end position="24"/>
    </location>
</feature>
<proteinExistence type="predicted"/>